<comment type="caution">
    <text evidence="2">The sequence shown here is derived from an EMBL/GenBank/DDBJ whole genome shotgun (WGS) entry which is preliminary data.</text>
</comment>
<dbReference type="Gene3D" id="3.30.1050.10">
    <property type="entry name" value="SCP2 sterol-binding domain"/>
    <property type="match status" value="1"/>
</dbReference>
<accession>A0ABW2GHD2</accession>
<dbReference type="EMBL" id="JBHSZO010000018">
    <property type="protein sequence ID" value="MFC7219121.1"/>
    <property type="molecule type" value="Genomic_DNA"/>
</dbReference>
<dbReference type="RefSeq" id="WP_386414655.1">
    <property type="nucleotide sequence ID" value="NZ_JBHSZO010000018.1"/>
</dbReference>
<protein>
    <submittedName>
        <fullName evidence="2">SCP2 sterol-binding domain-containing protein</fullName>
    </submittedName>
</protein>
<dbReference type="SUPFAM" id="SSF55718">
    <property type="entry name" value="SCP-like"/>
    <property type="match status" value="1"/>
</dbReference>
<dbReference type="InterPro" id="IPR003033">
    <property type="entry name" value="SCP2_sterol-bd_dom"/>
</dbReference>
<feature type="domain" description="SCP2" evidence="1">
    <location>
        <begin position="59"/>
        <end position="150"/>
    </location>
</feature>
<name>A0ABW2GHD2_9ACTN</name>
<sequence length="155" mass="16887">MPDANGLGEMDFESISPEDYAKLVKSLSIKEIREIAADAPLRATIIAAIFARMGRQFRPESAAGLKAVVRWKITGEGEADELVYETKFDSGTVAVSEGRTDVEPRTTLTMDDLIFLKLTSGNSNPVTLFLTRKLKLAGDVGFAAGLTRYFDIPKA</sequence>
<evidence type="ECO:0000259" key="1">
    <source>
        <dbReference type="Pfam" id="PF02036"/>
    </source>
</evidence>
<keyword evidence="3" id="KW-1185">Reference proteome</keyword>
<organism evidence="2 3">
    <name type="scientific">Streptomyces polyrhachis</name>
    <dbReference type="NCBI Taxonomy" id="1282885"/>
    <lineage>
        <taxon>Bacteria</taxon>
        <taxon>Bacillati</taxon>
        <taxon>Actinomycetota</taxon>
        <taxon>Actinomycetes</taxon>
        <taxon>Kitasatosporales</taxon>
        <taxon>Streptomycetaceae</taxon>
        <taxon>Streptomyces</taxon>
    </lineage>
</organism>
<gene>
    <name evidence="2" type="ORF">ACFQLX_13230</name>
</gene>
<dbReference type="Proteomes" id="UP001596413">
    <property type="component" value="Unassembled WGS sequence"/>
</dbReference>
<reference evidence="3" key="1">
    <citation type="journal article" date="2019" name="Int. J. Syst. Evol. Microbiol.">
        <title>The Global Catalogue of Microorganisms (GCM) 10K type strain sequencing project: providing services to taxonomists for standard genome sequencing and annotation.</title>
        <authorList>
            <consortium name="The Broad Institute Genomics Platform"/>
            <consortium name="The Broad Institute Genome Sequencing Center for Infectious Disease"/>
            <person name="Wu L."/>
            <person name="Ma J."/>
        </authorList>
    </citation>
    <scope>NUCLEOTIDE SEQUENCE [LARGE SCALE GENOMIC DNA]</scope>
    <source>
        <strain evidence="3">CGMCC 1.13681</strain>
    </source>
</reference>
<proteinExistence type="predicted"/>
<evidence type="ECO:0000313" key="2">
    <source>
        <dbReference type="EMBL" id="MFC7219121.1"/>
    </source>
</evidence>
<dbReference type="Pfam" id="PF02036">
    <property type="entry name" value="SCP2"/>
    <property type="match status" value="1"/>
</dbReference>
<dbReference type="InterPro" id="IPR036527">
    <property type="entry name" value="SCP2_sterol-bd_dom_sf"/>
</dbReference>
<evidence type="ECO:0000313" key="3">
    <source>
        <dbReference type="Proteomes" id="UP001596413"/>
    </source>
</evidence>